<dbReference type="PANTHER" id="PTHR37323:SF1">
    <property type="entry name" value="L-ORNITHINE N(ALPHA)-ACYLTRANSFERASE"/>
    <property type="match status" value="1"/>
</dbReference>
<evidence type="ECO:0000256" key="6">
    <source>
        <dbReference type="ARBA" id="ARBA00038095"/>
    </source>
</evidence>
<keyword evidence="3" id="KW-0808">Transferase</keyword>
<accession>A0A2R8AKV0</accession>
<dbReference type="SUPFAM" id="SSF55729">
    <property type="entry name" value="Acyl-CoA N-acyltransferases (Nat)"/>
    <property type="match status" value="1"/>
</dbReference>
<dbReference type="Gene3D" id="3.40.630.30">
    <property type="match status" value="1"/>
</dbReference>
<comment type="catalytic activity">
    <reaction evidence="10">
        <text>a (3R)-hydroxyacyl-[ACP] + L-ornithine = a lyso-ornithine lipid + holo-[ACP] + H(+)</text>
        <dbReference type="Rhea" id="RHEA:20633"/>
        <dbReference type="Rhea" id="RHEA-COMP:9685"/>
        <dbReference type="Rhea" id="RHEA-COMP:9945"/>
        <dbReference type="ChEBI" id="CHEBI:15378"/>
        <dbReference type="ChEBI" id="CHEBI:46911"/>
        <dbReference type="ChEBI" id="CHEBI:64479"/>
        <dbReference type="ChEBI" id="CHEBI:78827"/>
        <dbReference type="ChEBI" id="CHEBI:138482"/>
        <dbReference type="EC" id="2.3.2.30"/>
    </reaction>
    <physiologicalReaction direction="left-to-right" evidence="10">
        <dbReference type="Rhea" id="RHEA:20634"/>
    </physiologicalReaction>
</comment>
<dbReference type="EMBL" id="OMOI01000001">
    <property type="protein sequence ID" value="SPF76675.1"/>
    <property type="molecule type" value="Genomic_DNA"/>
</dbReference>
<dbReference type="AlphaFoldDB" id="A0A2R8AKV0"/>
<comment type="pathway">
    <text evidence="1">Lipid metabolism.</text>
</comment>
<dbReference type="Pfam" id="PF13444">
    <property type="entry name" value="Acetyltransf_5"/>
    <property type="match status" value="1"/>
</dbReference>
<dbReference type="InterPro" id="IPR016181">
    <property type="entry name" value="Acyl_CoA_acyltransferase"/>
</dbReference>
<evidence type="ECO:0000256" key="7">
    <source>
        <dbReference type="ARBA" id="ARBA00039058"/>
    </source>
</evidence>
<evidence type="ECO:0000256" key="4">
    <source>
        <dbReference type="ARBA" id="ARBA00023098"/>
    </source>
</evidence>
<dbReference type="Proteomes" id="UP000244911">
    <property type="component" value="Unassembled WGS sequence"/>
</dbReference>
<evidence type="ECO:0000313" key="11">
    <source>
        <dbReference type="EMBL" id="SPF76675.1"/>
    </source>
</evidence>
<dbReference type="GO" id="GO:0006629">
    <property type="term" value="P:lipid metabolic process"/>
    <property type="evidence" value="ECO:0007669"/>
    <property type="project" value="UniProtKB-KW"/>
</dbReference>
<evidence type="ECO:0000313" key="12">
    <source>
        <dbReference type="Proteomes" id="UP000244911"/>
    </source>
</evidence>
<keyword evidence="12" id="KW-1185">Reference proteome</keyword>
<evidence type="ECO:0000256" key="9">
    <source>
        <dbReference type="ARBA" id="ARBA00045724"/>
    </source>
</evidence>
<gene>
    <name evidence="11" type="ORF">ALP8811_01688</name>
</gene>
<keyword evidence="4" id="KW-0443">Lipid metabolism</keyword>
<keyword evidence="2" id="KW-0444">Lipid biosynthesis</keyword>
<dbReference type="RefSeq" id="WP_181363719.1">
    <property type="nucleotide sequence ID" value="NZ_OMOI01000001.1"/>
</dbReference>
<proteinExistence type="inferred from homology"/>
<keyword evidence="5" id="KW-0012">Acyltransferase</keyword>
<sequence>MPTRNSPCFRARFDETQADILAAQALRHKCFRGGEGLDTDPFDDMCRHILVEDVATEKLVACFRLMRFRNGTSIDDSYSAQFYDLSALHAYASPMIEVGRFCVDPDACDNADILRVAWGALTRYVDQEQIGLMFGCSSFQGTDEAQYLDTFAFLRDHHIAPERWLPRVKAPNVFRFTQRLRRTPDTKRALQGLPPLLRTYLMMGGWVSGHAVVDHDLNTLHVFTGVEIASIPAERARLLRAVVPPA</sequence>
<comment type="similarity">
    <text evidence="6">Belongs to the acetyltransferase family. OlsB subfamily.</text>
</comment>
<comment type="function">
    <text evidence="9">Catalyzes the first step in the biosynthesis of ornithine lipids, which are phosphorus-free membrane lipids. Catalyzes the 3-hydroxyacyl-acyl carrier protein-dependent acylation of ornithine to form lyso-ornithine lipid (LOL).</text>
</comment>
<evidence type="ECO:0000256" key="8">
    <source>
        <dbReference type="ARBA" id="ARBA00039866"/>
    </source>
</evidence>
<evidence type="ECO:0000256" key="2">
    <source>
        <dbReference type="ARBA" id="ARBA00022516"/>
    </source>
</evidence>
<evidence type="ECO:0000256" key="5">
    <source>
        <dbReference type="ARBA" id="ARBA00023315"/>
    </source>
</evidence>
<reference evidence="11 12" key="1">
    <citation type="submission" date="2018-03" db="EMBL/GenBank/DDBJ databases">
        <authorList>
            <person name="Keele B.F."/>
        </authorList>
    </citation>
    <scope>NUCLEOTIDE SEQUENCE [LARGE SCALE GENOMIC DNA]</scope>
    <source>
        <strain evidence="11 12">CECT 8811</strain>
    </source>
</reference>
<evidence type="ECO:0000256" key="3">
    <source>
        <dbReference type="ARBA" id="ARBA00022679"/>
    </source>
</evidence>
<dbReference type="InterPro" id="IPR052351">
    <property type="entry name" value="Ornithine_N-alpha-AT"/>
</dbReference>
<dbReference type="GO" id="GO:0043810">
    <property type="term" value="F:ornithine-acyl [acyl carrier protein] N-acyltransferase activity"/>
    <property type="evidence" value="ECO:0007669"/>
    <property type="project" value="UniProtKB-EC"/>
</dbReference>
<evidence type="ECO:0000256" key="10">
    <source>
        <dbReference type="ARBA" id="ARBA00047785"/>
    </source>
</evidence>
<dbReference type="EC" id="2.3.2.30" evidence="7"/>
<dbReference type="PANTHER" id="PTHR37323">
    <property type="entry name" value="GCN5-RELATED N-ACETYLTRANSFERASE"/>
    <property type="match status" value="1"/>
</dbReference>
<organism evidence="11 12">
    <name type="scientific">Aliiroseovarius pelagivivens</name>
    <dbReference type="NCBI Taxonomy" id="1639690"/>
    <lineage>
        <taxon>Bacteria</taxon>
        <taxon>Pseudomonadati</taxon>
        <taxon>Pseudomonadota</taxon>
        <taxon>Alphaproteobacteria</taxon>
        <taxon>Rhodobacterales</taxon>
        <taxon>Paracoccaceae</taxon>
        <taxon>Aliiroseovarius</taxon>
    </lineage>
</organism>
<protein>
    <recommendedName>
        <fullName evidence="8">L-ornithine N(alpha)-acyltransferase</fullName>
        <ecNumber evidence="7">2.3.2.30</ecNumber>
    </recommendedName>
</protein>
<evidence type="ECO:0000256" key="1">
    <source>
        <dbReference type="ARBA" id="ARBA00005189"/>
    </source>
</evidence>
<name>A0A2R8AKV0_9RHOB</name>